<feature type="compositionally biased region" description="Low complexity" evidence="1">
    <location>
        <begin position="80"/>
        <end position="97"/>
    </location>
</feature>
<feature type="region of interest" description="Disordered" evidence="1">
    <location>
        <begin position="75"/>
        <end position="101"/>
    </location>
</feature>
<evidence type="ECO:0000313" key="3">
    <source>
        <dbReference type="Proteomes" id="UP001285441"/>
    </source>
</evidence>
<name>A0AAE0U7R3_9PEZI</name>
<comment type="caution">
    <text evidence="2">The sequence shown here is derived from an EMBL/GenBank/DDBJ whole genome shotgun (WGS) entry which is preliminary data.</text>
</comment>
<dbReference type="AlphaFoldDB" id="A0AAE0U7R3"/>
<keyword evidence="3" id="KW-1185">Reference proteome</keyword>
<sequence>MSPFEIEVYHYQYRNPNYNSSRPPYEYLESPQNIHERNPSKIIVRERGGPNDNHCQWISAADVVPLRPFRGTSHAHGVITNKSNTNTNTNSNDPTNNRGDKLWLRSDQPLLEGRNSAPVVNLAQLRSSEVRLRDVRWCPDKKMAATAAAPGNQGTGTTTLLTLIGHEFPAYSADLGRFRMCVMQNKPPLAAATGQDEDVLRIVTVEEMQACYEGITRRASIF</sequence>
<reference evidence="2" key="1">
    <citation type="journal article" date="2023" name="Mol. Phylogenet. Evol.">
        <title>Genome-scale phylogeny and comparative genomics of the fungal order Sordariales.</title>
        <authorList>
            <person name="Hensen N."/>
            <person name="Bonometti L."/>
            <person name="Westerberg I."/>
            <person name="Brannstrom I.O."/>
            <person name="Guillou S."/>
            <person name="Cros-Aarteil S."/>
            <person name="Calhoun S."/>
            <person name="Haridas S."/>
            <person name="Kuo A."/>
            <person name="Mondo S."/>
            <person name="Pangilinan J."/>
            <person name="Riley R."/>
            <person name="LaButti K."/>
            <person name="Andreopoulos B."/>
            <person name="Lipzen A."/>
            <person name="Chen C."/>
            <person name="Yan M."/>
            <person name="Daum C."/>
            <person name="Ng V."/>
            <person name="Clum A."/>
            <person name="Steindorff A."/>
            <person name="Ohm R.A."/>
            <person name="Martin F."/>
            <person name="Silar P."/>
            <person name="Natvig D.O."/>
            <person name="Lalanne C."/>
            <person name="Gautier V."/>
            <person name="Ament-Velasquez S.L."/>
            <person name="Kruys A."/>
            <person name="Hutchinson M.I."/>
            <person name="Powell A.J."/>
            <person name="Barry K."/>
            <person name="Miller A.N."/>
            <person name="Grigoriev I.V."/>
            <person name="Debuchy R."/>
            <person name="Gladieux P."/>
            <person name="Hiltunen Thoren M."/>
            <person name="Johannesson H."/>
        </authorList>
    </citation>
    <scope>NUCLEOTIDE SEQUENCE</scope>
    <source>
        <strain evidence="2">CBS 232.78</strain>
    </source>
</reference>
<organism evidence="2 3">
    <name type="scientific">Podospora didyma</name>
    <dbReference type="NCBI Taxonomy" id="330526"/>
    <lineage>
        <taxon>Eukaryota</taxon>
        <taxon>Fungi</taxon>
        <taxon>Dikarya</taxon>
        <taxon>Ascomycota</taxon>
        <taxon>Pezizomycotina</taxon>
        <taxon>Sordariomycetes</taxon>
        <taxon>Sordariomycetidae</taxon>
        <taxon>Sordariales</taxon>
        <taxon>Podosporaceae</taxon>
        <taxon>Podospora</taxon>
    </lineage>
</organism>
<evidence type="ECO:0000313" key="2">
    <source>
        <dbReference type="EMBL" id="KAK3394116.1"/>
    </source>
</evidence>
<dbReference type="EMBL" id="JAULSW010000001">
    <property type="protein sequence ID" value="KAK3394116.1"/>
    <property type="molecule type" value="Genomic_DNA"/>
</dbReference>
<proteinExistence type="predicted"/>
<evidence type="ECO:0000256" key="1">
    <source>
        <dbReference type="SAM" id="MobiDB-lite"/>
    </source>
</evidence>
<dbReference type="Proteomes" id="UP001285441">
    <property type="component" value="Unassembled WGS sequence"/>
</dbReference>
<accession>A0AAE0U7R3</accession>
<protein>
    <submittedName>
        <fullName evidence="2">Uncharacterized protein</fullName>
    </submittedName>
</protein>
<gene>
    <name evidence="2" type="ORF">B0H63DRAFT_36342</name>
</gene>
<reference evidence="2" key="2">
    <citation type="submission" date="2023-06" db="EMBL/GenBank/DDBJ databases">
        <authorList>
            <consortium name="Lawrence Berkeley National Laboratory"/>
            <person name="Haridas S."/>
            <person name="Hensen N."/>
            <person name="Bonometti L."/>
            <person name="Westerberg I."/>
            <person name="Brannstrom I.O."/>
            <person name="Guillou S."/>
            <person name="Cros-Aarteil S."/>
            <person name="Calhoun S."/>
            <person name="Kuo A."/>
            <person name="Mondo S."/>
            <person name="Pangilinan J."/>
            <person name="Riley R."/>
            <person name="LaButti K."/>
            <person name="Andreopoulos B."/>
            <person name="Lipzen A."/>
            <person name="Chen C."/>
            <person name="Yanf M."/>
            <person name="Daum C."/>
            <person name="Ng V."/>
            <person name="Clum A."/>
            <person name="Steindorff A."/>
            <person name="Ohm R."/>
            <person name="Martin F."/>
            <person name="Silar P."/>
            <person name="Natvig D."/>
            <person name="Lalanne C."/>
            <person name="Gautier V."/>
            <person name="Ament-velasquez S.L."/>
            <person name="Kruys A."/>
            <person name="Hutchinson M.I."/>
            <person name="Powell A.J."/>
            <person name="Barry K."/>
            <person name="Miller A.N."/>
            <person name="Grigoriev I.V."/>
            <person name="Debuchy R."/>
            <person name="Gladieux P."/>
            <person name="Thoren M.H."/>
            <person name="Johannesson H."/>
        </authorList>
    </citation>
    <scope>NUCLEOTIDE SEQUENCE</scope>
    <source>
        <strain evidence="2">CBS 232.78</strain>
    </source>
</reference>